<dbReference type="EMBL" id="JAOYFB010000035">
    <property type="protein sequence ID" value="KAK4017917.1"/>
    <property type="molecule type" value="Genomic_DNA"/>
</dbReference>
<comment type="caution">
    <text evidence="1">The sequence shown here is derived from an EMBL/GenBank/DDBJ whole genome shotgun (WGS) entry which is preliminary data.</text>
</comment>
<dbReference type="Proteomes" id="UP001234178">
    <property type="component" value="Unassembled WGS sequence"/>
</dbReference>
<name>A0ABQ9ZYE2_9CRUS</name>
<sequence length="131" mass="15671">MLLTIMQVFKIAQNKINYIERLRLLGILGGNSISKHWRPPEFWGRPPEFWGVIGVTVVVYPTWSPWWTPTLRWDSVPSFALSYECRRRTCLKVKKMEHSETEKELRRALKYEEKKAKQREKRRLEPNAGDR</sequence>
<accession>A0ABQ9ZYE2</accession>
<gene>
    <name evidence="1" type="ORF">OUZ56_033931</name>
</gene>
<proteinExistence type="predicted"/>
<protein>
    <submittedName>
        <fullName evidence="1">Uncharacterized protein</fullName>
    </submittedName>
</protein>
<organism evidence="1 2">
    <name type="scientific">Daphnia magna</name>
    <dbReference type="NCBI Taxonomy" id="35525"/>
    <lineage>
        <taxon>Eukaryota</taxon>
        <taxon>Metazoa</taxon>
        <taxon>Ecdysozoa</taxon>
        <taxon>Arthropoda</taxon>
        <taxon>Crustacea</taxon>
        <taxon>Branchiopoda</taxon>
        <taxon>Diplostraca</taxon>
        <taxon>Cladocera</taxon>
        <taxon>Anomopoda</taxon>
        <taxon>Daphniidae</taxon>
        <taxon>Daphnia</taxon>
    </lineage>
</organism>
<keyword evidence="2" id="KW-1185">Reference proteome</keyword>
<evidence type="ECO:0000313" key="1">
    <source>
        <dbReference type="EMBL" id="KAK4017917.1"/>
    </source>
</evidence>
<evidence type="ECO:0000313" key="2">
    <source>
        <dbReference type="Proteomes" id="UP001234178"/>
    </source>
</evidence>
<reference evidence="1 2" key="1">
    <citation type="journal article" date="2023" name="Nucleic Acids Res.">
        <title>The hologenome of Daphnia magna reveals possible DNA methylation and microbiome-mediated evolution of the host genome.</title>
        <authorList>
            <person name="Chaturvedi A."/>
            <person name="Li X."/>
            <person name="Dhandapani V."/>
            <person name="Marshall H."/>
            <person name="Kissane S."/>
            <person name="Cuenca-Cambronero M."/>
            <person name="Asole G."/>
            <person name="Calvet F."/>
            <person name="Ruiz-Romero M."/>
            <person name="Marangio P."/>
            <person name="Guigo R."/>
            <person name="Rago D."/>
            <person name="Mirbahai L."/>
            <person name="Eastwood N."/>
            <person name="Colbourne J.K."/>
            <person name="Zhou J."/>
            <person name="Mallon E."/>
            <person name="Orsini L."/>
        </authorList>
    </citation>
    <scope>NUCLEOTIDE SEQUENCE [LARGE SCALE GENOMIC DNA]</scope>
    <source>
        <strain evidence="1">LRV0_1</strain>
    </source>
</reference>